<protein>
    <submittedName>
        <fullName evidence="10">Uncharacterized protein</fullName>
    </submittedName>
</protein>
<keyword evidence="8" id="KW-0157">Chromophore</keyword>
<evidence type="ECO:0000256" key="6">
    <source>
        <dbReference type="ARBA" id="ARBA00022640"/>
    </source>
</evidence>
<feature type="chain" id="PRO_5044888792" evidence="9">
    <location>
        <begin position="16"/>
        <end position="203"/>
    </location>
</feature>
<evidence type="ECO:0000256" key="5">
    <source>
        <dbReference type="ARBA" id="ARBA00022531"/>
    </source>
</evidence>
<dbReference type="Proteomes" id="UP001530400">
    <property type="component" value="Unassembled WGS sequence"/>
</dbReference>
<keyword evidence="5" id="KW-0602">Photosynthesis</keyword>
<dbReference type="AlphaFoldDB" id="A0ABD3PNI4"/>
<dbReference type="GO" id="GO:0015979">
    <property type="term" value="P:photosynthesis"/>
    <property type="evidence" value="ECO:0007669"/>
    <property type="project" value="UniProtKB-KW"/>
</dbReference>
<feature type="binding site" evidence="8">
    <location>
        <position position="180"/>
    </location>
    <ligand>
        <name>chlorophyll a</name>
        <dbReference type="ChEBI" id="CHEBI:58416"/>
        <label>1</label>
    </ligand>
</feature>
<accession>A0ABD3PNI4</accession>
<sequence length="203" mass="21749">MMKLALLSLVSSAAAFAPVSNVKTTTALSAEMSKSMPFLVQPPATVGLIGSSEFDPLNFSGNFDIKWLQESEIKHGRVAMLAAAGFIASQFVNFPMYADMHVDDSNMAPSVVGVSAMLQIVCAAGVEEWRTNKGKVTMVDMFTGENANRTPGDFGFDPMGMCKGKSEAEVNSMKLKEIKNGRLAMLAIGGMIHHNFVTGEALF</sequence>
<comment type="caution">
    <text evidence="10">The sequence shown here is derived from an EMBL/GenBank/DDBJ whole genome shotgun (WGS) entry which is preliminary data.</text>
</comment>
<feature type="binding site" evidence="8">
    <location>
        <position position="182"/>
    </location>
    <ligand>
        <name>chlorophyll a</name>
        <dbReference type="ChEBI" id="CHEBI:58416"/>
        <label>1</label>
    </ligand>
</feature>
<gene>
    <name evidence="10" type="ORF">ACHAWO_001542</name>
</gene>
<evidence type="ECO:0000256" key="7">
    <source>
        <dbReference type="ARBA" id="ARBA00023243"/>
    </source>
</evidence>
<dbReference type="Gene3D" id="1.10.3460.10">
    <property type="entry name" value="Chlorophyll a/b binding protein domain"/>
    <property type="match status" value="1"/>
</dbReference>
<evidence type="ECO:0000256" key="1">
    <source>
        <dbReference type="ARBA" id="ARBA00004022"/>
    </source>
</evidence>
<evidence type="ECO:0000256" key="8">
    <source>
        <dbReference type="PIRSR" id="PIRSR601344-1"/>
    </source>
</evidence>
<dbReference type="SUPFAM" id="SSF103511">
    <property type="entry name" value="Chlorophyll a-b binding protein"/>
    <property type="match status" value="1"/>
</dbReference>
<feature type="binding site" evidence="8">
    <location>
        <position position="72"/>
    </location>
    <ligand>
        <name>chlorophyll a</name>
        <dbReference type="ChEBI" id="CHEBI:58416"/>
        <label>1</label>
    </ligand>
</feature>
<name>A0ABD3PNI4_9STRA</name>
<keyword evidence="4" id="KW-0150">Chloroplast</keyword>
<dbReference type="GO" id="GO:0030076">
    <property type="term" value="C:light-harvesting complex"/>
    <property type="evidence" value="ECO:0007669"/>
    <property type="project" value="UniProtKB-KW"/>
</dbReference>
<comment type="similarity">
    <text evidence="3">Belongs to the fucoxanthin chlorophyll protein family.</text>
</comment>
<feature type="binding site" evidence="8">
    <location>
        <position position="60"/>
    </location>
    <ligand>
        <name>chlorophyll a</name>
        <dbReference type="ChEBI" id="CHEBI:58416"/>
        <label>1</label>
    </ligand>
</feature>
<dbReference type="PANTHER" id="PTHR21649">
    <property type="entry name" value="CHLOROPHYLL A/B BINDING PROTEIN"/>
    <property type="match status" value="1"/>
</dbReference>
<proteinExistence type="inferred from homology"/>
<reference evidence="10 11" key="1">
    <citation type="submission" date="2024-10" db="EMBL/GenBank/DDBJ databases">
        <title>Updated reference genomes for cyclostephanoid diatoms.</title>
        <authorList>
            <person name="Roberts W.R."/>
            <person name="Alverson A.J."/>
        </authorList>
    </citation>
    <scope>NUCLEOTIDE SEQUENCE [LARGE SCALE GENOMIC DNA]</scope>
    <source>
        <strain evidence="10 11">AJA010-31</strain>
    </source>
</reference>
<feature type="binding site" evidence="8">
    <location>
        <position position="177"/>
    </location>
    <ligand>
        <name>chlorophyll a</name>
        <dbReference type="ChEBI" id="CHEBI:58416"/>
        <label>1</label>
    </ligand>
</feature>
<organism evidence="10 11">
    <name type="scientific">Cyclotella atomus</name>
    <dbReference type="NCBI Taxonomy" id="382360"/>
    <lineage>
        <taxon>Eukaryota</taxon>
        <taxon>Sar</taxon>
        <taxon>Stramenopiles</taxon>
        <taxon>Ochrophyta</taxon>
        <taxon>Bacillariophyta</taxon>
        <taxon>Coscinodiscophyceae</taxon>
        <taxon>Thalassiosirophycidae</taxon>
        <taxon>Stephanodiscales</taxon>
        <taxon>Stephanodiscaceae</taxon>
        <taxon>Cyclotella</taxon>
    </lineage>
</organism>
<dbReference type="InterPro" id="IPR022796">
    <property type="entry name" value="Chloroa_b-bind"/>
</dbReference>
<dbReference type="Pfam" id="PF00504">
    <property type="entry name" value="Chloroa_b-bind"/>
    <property type="match status" value="1"/>
</dbReference>
<feature type="binding site" description="axial binding residue" evidence="8">
    <location>
        <position position="77"/>
    </location>
    <ligand>
        <name>chlorophyll b</name>
        <dbReference type="ChEBI" id="CHEBI:61721"/>
        <label>1</label>
    </ligand>
    <ligandPart>
        <name>Mg</name>
        <dbReference type="ChEBI" id="CHEBI:25107"/>
    </ligandPart>
</feature>
<keyword evidence="8" id="KW-0148">Chlorophyll</keyword>
<dbReference type="InterPro" id="IPR001344">
    <property type="entry name" value="Chloro_AB-bd_pln"/>
</dbReference>
<feature type="signal peptide" evidence="9">
    <location>
        <begin position="1"/>
        <end position="15"/>
    </location>
</feature>
<dbReference type="GO" id="GO:0009507">
    <property type="term" value="C:chloroplast"/>
    <property type="evidence" value="ECO:0007669"/>
    <property type="project" value="UniProtKB-SubCell"/>
</dbReference>
<keyword evidence="7" id="KW-0437">Light-harvesting polypeptide</keyword>
<feature type="binding site" description="axial binding residue" evidence="8">
    <location>
        <position position="176"/>
    </location>
    <ligand>
        <name>chlorophyll b</name>
        <dbReference type="ChEBI" id="CHEBI:61721"/>
        <label>3</label>
    </ligand>
    <ligandPart>
        <name>Mg</name>
        <dbReference type="ChEBI" id="CHEBI:25107"/>
    </ligandPart>
</feature>
<comment type="subcellular location">
    <subcellularLocation>
        <location evidence="2">Plastid</location>
        <location evidence="2">Chloroplast</location>
    </subcellularLocation>
</comment>
<evidence type="ECO:0000256" key="3">
    <source>
        <dbReference type="ARBA" id="ARBA00005933"/>
    </source>
</evidence>
<evidence type="ECO:0000313" key="10">
    <source>
        <dbReference type="EMBL" id="KAL3788911.1"/>
    </source>
</evidence>
<evidence type="ECO:0000256" key="4">
    <source>
        <dbReference type="ARBA" id="ARBA00022528"/>
    </source>
</evidence>
<evidence type="ECO:0000256" key="2">
    <source>
        <dbReference type="ARBA" id="ARBA00004229"/>
    </source>
</evidence>
<comment type="function">
    <text evidence="1">The light-harvesting complex (LHC) functions as a light receptor, it captures and delivers excitation energy to photosystems with which it is closely associated. Energy is transferred from the carotenoid and chlorophyll C (or B) to chlorophyll A and the photosynthetic reaction centers where it is used to synthesize ATP and reducing power.</text>
</comment>
<keyword evidence="6" id="KW-0934">Plastid</keyword>
<keyword evidence="9" id="KW-0732">Signal</keyword>
<evidence type="ECO:0000313" key="11">
    <source>
        <dbReference type="Proteomes" id="UP001530400"/>
    </source>
</evidence>
<feature type="binding site" evidence="8">
    <location>
        <position position="75"/>
    </location>
    <ligand>
        <name>chlorophyll a</name>
        <dbReference type="ChEBI" id="CHEBI:58416"/>
        <label>1</label>
    </ligand>
</feature>
<dbReference type="EMBL" id="JALLPJ020000546">
    <property type="protein sequence ID" value="KAL3788911.1"/>
    <property type="molecule type" value="Genomic_DNA"/>
</dbReference>
<evidence type="ECO:0000256" key="9">
    <source>
        <dbReference type="SAM" id="SignalP"/>
    </source>
</evidence>
<keyword evidence="11" id="KW-1185">Reference proteome</keyword>